<dbReference type="RefSeq" id="XP_005823196.1">
    <property type="nucleotide sequence ID" value="XM_005823139.1"/>
</dbReference>
<evidence type="ECO:0000313" key="3">
    <source>
        <dbReference type="Proteomes" id="UP000011087"/>
    </source>
</evidence>
<dbReference type="GeneID" id="17292998"/>
<reference evidence="1 3" key="1">
    <citation type="journal article" date="2012" name="Nature">
        <title>Algal genomes reveal evolutionary mosaicism and the fate of nucleomorphs.</title>
        <authorList>
            <consortium name="DOE Joint Genome Institute"/>
            <person name="Curtis B.A."/>
            <person name="Tanifuji G."/>
            <person name="Burki F."/>
            <person name="Gruber A."/>
            <person name="Irimia M."/>
            <person name="Maruyama S."/>
            <person name="Arias M.C."/>
            <person name="Ball S.G."/>
            <person name="Gile G.H."/>
            <person name="Hirakawa Y."/>
            <person name="Hopkins J.F."/>
            <person name="Kuo A."/>
            <person name="Rensing S.A."/>
            <person name="Schmutz J."/>
            <person name="Symeonidi A."/>
            <person name="Elias M."/>
            <person name="Eveleigh R.J."/>
            <person name="Herman E.K."/>
            <person name="Klute M.J."/>
            <person name="Nakayama T."/>
            <person name="Obornik M."/>
            <person name="Reyes-Prieto A."/>
            <person name="Armbrust E.V."/>
            <person name="Aves S.J."/>
            <person name="Beiko R.G."/>
            <person name="Coutinho P."/>
            <person name="Dacks J.B."/>
            <person name="Durnford D.G."/>
            <person name="Fast N.M."/>
            <person name="Green B.R."/>
            <person name="Grisdale C.J."/>
            <person name="Hempel F."/>
            <person name="Henrissat B."/>
            <person name="Hoppner M.P."/>
            <person name="Ishida K."/>
            <person name="Kim E."/>
            <person name="Koreny L."/>
            <person name="Kroth P.G."/>
            <person name="Liu Y."/>
            <person name="Malik S.B."/>
            <person name="Maier U.G."/>
            <person name="McRose D."/>
            <person name="Mock T."/>
            <person name="Neilson J.A."/>
            <person name="Onodera N.T."/>
            <person name="Poole A.M."/>
            <person name="Pritham E.J."/>
            <person name="Richards T.A."/>
            <person name="Rocap G."/>
            <person name="Roy S.W."/>
            <person name="Sarai C."/>
            <person name="Schaack S."/>
            <person name="Shirato S."/>
            <person name="Slamovits C.H."/>
            <person name="Spencer D.F."/>
            <person name="Suzuki S."/>
            <person name="Worden A.Z."/>
            <person name="Zauner S."/>
            <person name="Barry K."/>
            <person name="Bell C."/>
            <person name="Bharti A.K."/>
            <person name="Crow J.A."/>
            <person name="Grimwood J."/>
            <person name="Kramer R."/>
            <person name="Lindquist E."/>
            <person name="Lucas S."/>
            <person name="Salamov A."/>
            <person name="McFadden G.I."/>
            <person name="Lane C.E."/>
            <person name="Keeling P.J."/>
            <person name="Gray M.W."/>
            <person name="Grigoriev I.V."/>
            <person name="Archibald J.M."/>
        </authorList>
    </citation>
    <scope>NUCLEOTIDE SEQUENCE</scope>
    <source>
        <strain evidence="1 3">CCMP2712</strain>
    </source>
</reference>
<dbReference type="Proteomes" id="UP000011087">
    <property type="component" value="Unassembled WGS sequence"/>
</dbReference>
<dbReference type="HOGENOM" id="CLU_1258169_0_0_1"/>
<name>L1IIZ7_GUITC</name>
<keyword evidence="3" id="KW-1185">Reference proteome</keyword>
<dbReference type="EMBL" id="JH993077">
    <property type="protein sequence ID" value="EKX36216.1"/>
    <property type="molecule type" value="Genomic_DNA"/>
</dbReference>
<protein>
    <submittedName>
        <fullName evidence="1 2">Uncharacterized protein</fullName>
    </submittedName>
</protein>
<proteinExistence type="predicted"/>
<reference evidence="2" key="3">
    <citation type="submission" date="2016-03" db="UniProtKB">
        <authorList>
            <consortium name="EnsemblProtists"/>
        </authorList>
    </citation>
    <scope>IDENTIFICATION</scope>
</reference>
<dbReference type="EnsemblProtists" id="EKX36216">
    <property type="protein sequence ID" value="EKX36216"/>
    <property type="gene ID" value="GUITHDRAFT_117572"/>
</dbReference>
<evidence type="ECO:0000313" key="2">
    <source>
        <dbReference type="EnsemblProtists" id="EKX36216"/>
    </source>
</evidence>
<reference evidence="3" key="2">
    <citation type="submission" date="2012-11" db="EMBL/GenBank/DDBJ databases">
        <authorList>
            <person name="Kuo A."/>
            <person name="Curtis B.A."/>
            <person name="Tanifuji G."/>
            <person name="Burki F."/>
            <person name="Gruber A."/>
            <person name="Irimia M."/>
            <person name="Maruyama S."/>
            <person name="Arias M.C."/>
            <person name="Ball S.G."/>
            <person name="Gile G.H."/>
            <person name="Hirakawa Y."/>
            <person name="Hopkins J.F."/>
            <person name="Rensing S.A."/>
            <person name="Schmutz J."/>
            <person name="Symeonidi A."/>
            <person name="Elias M."/>
            <person name="Eveleigh R.J."/>
            <person name="Herman E.K."/>
            <person name="Klute M.J."/>
            <person name="Nakayama T."/>
            <person name="Obornik M."/>
            <person name="Reyes-Prieto A."/>
            <person name="Armbrust E.V."/>
            <person name="Aves S.J."/>
            <person name="Beiko R.G."/>
            <person name="Coutinho P."/>
            <person name="Dacks J.B."/>
            <person name="Durnford D.G."/>
            <person name="Fast N.M."/>
            <person name="Green B.R."/>
            <person name="Grisdale C."/>
            <person name="Hempe F."/>
            <person name="Henrissat B."/>
            <person name="Hoppner M.P."/>
            <person name="Ishida K.-I."/>
            <person name="Kim E."/>
            <person name="Koreny L."/>
            <person name="Kroth P.G."/>
            <person name="Liu Y."/>
            <person name="Malik S.-B."/>
            <person name="Maier U.G."/>
            <person name="McRose D."/>
            <person name="Mock T."/>
            <person name="Neilson J.A."/>
            <person name="Onodera N.T."/>
            <person name="Poole A.M."/>
            <person name="Pritham E.J."/>
            <person name="Richards T.A."/>
            <person name="Rocap G."/>
            <person name="Roy S.W."/>
            <person name="Sarai C."/>
            <person name="Schaack S."/>
            <person name="Shirato S."/>
            <person name="Slamovits C.H."/>
            <person name="Spencer D.F."/>
            <person name="Suzuki S."/>
            <person name="Worden A.Z."/>
            <person name="Zauner S."/>
            <person name="Barry K."/>
            <person name="Bell C."/>
            <person name="Bharti A.K."/>
            <person name="Crow J.A."/>
            <person name="Grimwood J."/>
            <person name="Kramer R."/>
            <person name="Lindquist E."/>
            <person name="Lucas S."/>
            <person name="Salamov A."/>
            <person name="McFadden G.I."/>
            <person name="Lane C.E."/>
            <person name="Keeling P.J."/>
            <person name="Gray M.W."/>
            <person name="Grigoriev I.V."/>
            <person name="Archibald J.M."/>
        </authorList>
    </citation>
    <scope>NUCLEOTIDE SEQUENCE</scope>
    <source>
        <strain evidence="3">CCMP2712</strain>
    </source>
</reference>
<organism evidence="1">
    <name type="scientific">Guillardia theta (strain CCMP2712)</name>
    <name type="common">Cryptophyte</name>
    <dbReference type="NCBI Taxonomy" id="905079"/>
    <lineage>
        <taxon>Eukaryota</taxon>
        <taxon>Cryptophyceae</taxon>
        <taxon>Pyrenomonadales</taxon>
        <taxon>Geminigeraceae</taxon>
        <taxon>Guillardia</taxon>
    </lineage>
</organism>
<gene>
    <name evidence="1" type="ORF">GUITHDRAFT_117572</name>
</gene>
<evidence type="ECO:0000313" key="1">
    <source>
        <dbReference type="EMBL" id="EKX36216.1"/>
    </source>
</evidence>
<sequence length="220" mass="25337">MSITKTLHMGRVVDEQVDESSGNDETDTMMSSQMERLASFLLRKTERLLAERHFDSLVEAADRRRENLSLLERLLHVKRHHYLEDSFLSWRMLVDSRHGSEGGGGKLEVNDQLVPQEVFFTEILQSWQLESNSQAIRQEFAQEIKDWQSRLEQEGAGDNYSSIMKLRALGDLLLKLWNAEKEGQFPHIKEEMAVNFGPPAPPPLLIRSQVLIYDDNLVGM</sequence>
<dbReference type="AlphaFoldDB" id="L1IIZ7"/>
<dbReference type="KEGG" id="gtt:GUITHDRAFT_117572"/>
<dbReference type="PaxDb" id="55529-EKX36216"/>
<accession>L1IIZ7</accession>